<dbReference type="RefSeq" id="WP_114511486.1">
    <property type="nucleotide sequence ID" value="NZ_QPMK01000010.1"/>
</dbReference>
<dbReference type="AlphaFoldDB" id="A0A369TLX6"/>
<accession>A0A369TLX6</accession>
<proteinExistence type="predicted"/>
<name>A0A369TLX6_9RHOB</name>
<organism evidence="2 3">
    <name type="scientific">Thalassococcus profundi</name>
    <dbReference type="NCBI Taxonomy" id="2282382"/>
    <lineage>
        <taxon>Bacteria</taxon>
        <taxon>Pseudomonadati</taxon>
        <taxon>Pseudomonadota</taxon>
        <taxon>Alphaproteobacteria</taxon>
        <taxon>Rhodobacterales</taxon>
        <taxon>Roseobacteraceae</taxon>
        <taxon>Thalassococcus</taxon>
    </lineage>
</organism>
<dbReference type="EMBL" id="QPMK01000010">
    <property type="protein sequence ID" value="RDD65674.1"/>
    <property type="molecule type" value="Genomic_DNA"/>
</dbReference>
<keyword evidence="3" id="KW-1185">Reference proteome</keyword>
<comment type="caution">
    <text evidence="2">The sequence shown here is derived from an EMBL/GenBank/DDBJ whole genome shotgun (WGS) entry which is preliminary data.</text>
</comment>
<dbReference type="Proteomes" id="UP000253977">
    <property type="component" value="Unassembled WGS sequence"/>
</dbReference>
<keyword evidence="1" id="KW-0812">Transmembrane</keyword>
<sequence>MSDNQHHIISDVVQDVRNISQDRDEVSVGSVVTNLGQVSQAGLMLLPALIAATPLSGIPGLTSVCGLMIAIIAGQMVFGRTKLWLPQWILRRHVDADNLRDALDKSDGAIRFLDRHTHRRWPVFVRQPGRTVIKLVCLMCGLTMPFLELLPFTGSLMGGVVALLSISLLTKDGLFAILGLSLLAIAGGVIVYFL</sequence>
<reference evidence="2 3" key="1">
    <citation type="submission" date="2018-07" db="EMBL/GenBank/DDBJ databases">
        <title>Thalassococcus profundi sp. nov., a marine bacterium isolated from deep seawater of Okinawa Trough.</title>
        <authorList>
            <person name="Yu M."/>
        </authorList>
    </citation>
    <scope>NUCLEOTIDE SEQUENCE [LARGE SCALE GENOMIC DNA]</scope>
    <source>
        <strain evidence="2 3">WRAS1</strain>
    </source>
</reference>
<dbReference type="PIRSF" id="PIRSF033239">
    <property type="entry name" value="ExoD"/>
    <property type="match status" value="1"/>
</dbReference>
<evidence type="ECO:0000313" key="3">
    <source>
        <dbReference type="Proteomes" id="UP000253977"/>
    </source>
</evidence>
<evidence type="ECO:0000256" key="1">
    <source>
        <dbReference type="SAM" id="Phobius"/>
    </source>
</evidence>
<feature type="transmembrane region" description="Helical" evidence="1">
    <location>
        <begin position="44"/>
        <end position="73"/>
    </location>
</feature>
<evidence type="ECO:0000313" key="2">
    <source>
        <dbReference type="EMBL" id="RDD65674.1"/>
    </source>
</evidence>
<dbReference type="PANTHER" id="PTHR41795:SF1">
    <property type="entry name" value="EXOPOLYSACCHARIDE SYNTHESIS PROTEIN"/>
    <property type="match status" value="1"/>
</dbReference>
<keyword evidence="1" id="KW-1133">Transmembrane helix</keyword>
<dbReference type="Pfam" id="PF06055">
    <property type="entry name" value="ExoD"/>
    <property type="match status" value="1"/>
</dbReference>
<dbReference type="PANTHER" id="PTHR41795">
    <property type="entry name" value="EXOPOLYSACCHARIDE SYNTHESIS PROTEIN"/>
    <property type="match status" value="1"/>
</dbReference>
<feature type="transmembrane region" description="Helical" evidence="1">
    <location>
        <begin position="174"/>
        <end position="193"/>
    </location>
</feature>
<protein>
    <submittedName>
        <fullName evidence="2">Exopolysaccharide biosynthesis protein</fullName>
    </submittedName>
</protein>
<dbReference type="OrthoDB" id="7949130at2"/>
<gene>
    <name evidence="2" type="ORF">DU478_13440</name>
</gene>
<keyword evidence="1" id="KW-0472">Membrane</keyword>
<dbReference type="InterPro" id="IPR010331">
    <property type="entry name" value="ExoD"/>
</dbReference>